<keyword evidence="1" id="KW-1133">Transmembrane helix</keyword>
<evidence type="ECO:0000256" key="1">
    <source>
        <dbReference type="SAM" id="Phobius"/>
    </source>
</evidence>
<dbReference type="AlphaFoldDB" id="A0A1I7WRM6"/>
<keyword evidence="1" id="KW-0812">Transmembrane</keyword>
<keyword evidence="2" id="KW-0732">Signal</keyword>
<proteinExistence type="predicted"/>
<dbReference type="WBParaSite" id="Hba_07794">
    <property type="protein sequence ID" value="Hba_07794"/>
    <property type="gene ID" value="Hba_07794"/>
</dbReference>
<sequence length="97" mass="11338">MFIRIIACLLCLLVIMEAIPSPNIPSSIELDAVHEDRWGRFIDQRKCLCVKYFYRRILLTNVLQNLESLALLNFMMLVINLYLPFIVIIAFISSYNL</sequence>
<dbReference type="Proteomes" id="UP000095283">
    <property type="component" value="Unplaced"/>
</dbReference>
<feature type="signal peptide" evidence="2">
    <location>
        <begin position="1"/>
        <end position="18"/>
    </location>
</feature>
<name>A0A1I7WRM6_HETBA</name>
<keyword evidence="1" id="KW-0472">Membrane</keyword>
<evidence type="ECO:0000313" key="4">
    <source>
        <dbReference type="WBParaSite" id="Hba_07794"/>
    </source>
</evidence>
<keyword evidence="3" id="KW-1185">Reference proteome</keyword>
<accession>A0A1I7WRM6</accession>
<organism evidence="3 4">
    <name type="scientific">Heterorhabditis bacteriophora</name>
    <name type="common">Entomopathogenic nematode worm</name>
    <dbReference type="NCBI Taxonomy" id="37862"/>
    <lineage>
        <taxon>Eukaryota</taxon>
        <taxon>Metazoa</taxon>
        <taxon>Ecdysozoa</taxon>
        <taxon>Nematoda</taxon>
        <taxon>Chromadorea</taxon>
        <taxon>Rhabditida</taxon>
        <taxon>Rhabditina</taxon>
        <taxon>Rhabditomorpha</taxon>
        <taxon>Strongyloidea</taxon>
        <taxon>Heterorhabditidae</taxon>
        <taxon>Heterorhabditis</taxon>
    </lineage>
</organism>
<reference evidence="4" key="1">
    <citation type="submission" date="2016-11" db="UniProtKB">
        <authorList>
            <consortium name="WormBaseParasite"/>
        </authorList>
    </citation>
    <scope>IDENTIFICATION</scope>
</reference>
<protein>
    <submittedName>
        <fullName evidence="4">Neur_chan_memb domain-containing protein</fullName>
    </submittedName>
</protein>
<evidence type="ECO:0000313" key="3">
    <source>
        <dbReference type="Proteomes" id="UP000095283"/>
    </source>
</evidence>
<feature type="chain" id="PRO_5009310786" evidence="2">
    <location>
        <begin position="19"/>
        <end position="97"/>
    </location>
</feature>
<feature type="transmembrane region" description="Helical" evidence="1">
    <location>
        <begin position="69"/>
        <end position="92"/>
    </location>
</feature>
<evidence type="ECO:0000256" key="2">
    <source>
        <dbReference type="SAM" id="SignalP"/>
    </source>
</evidence>